<protein>
    <submittedName>
        <fullName evidence="4">t-SNARE coiled-coil homology domain-containing protein</fullName>
    </submittedName>
</protein>
<keyword evidence="1" id="KW-0175">Coiled coil</keyword>
<proteinExistence type="predicted"/>
<evidence type="ECO:0000313" key="2">
    <source>
        <dbReference type="EMBL" id="VDN25454.1"/>
    </source>
</evidence>
<accession>A0A183E2F9</accession>
<name>A0A183E2F9_9BILA</name>
<feature type="coiled-coil region" evidence="1">
    <location>
        <begin position="17"/>
        <end position="79"/>
    </location>
</feature>
<dbReference type="OrthoDB" id="5815915at2759"/>
<evidence type="ECO:0000313" key="3">
    <source>
        <dbReference type="Proteomes" id="UP000271098"/>
    </source>
</evidence>
<keyword evidence="3" id="KW-1185">Reference proteome</keyword>
<gene>
    <name evidence="2" type="ORF">GPUH_LOCUS15148</name>
</gene>
<reference evidence="2 3" key="2">
    <citation type="submission" date="2018-11" db="EMBL/GenBank/DDBJ databases">
        <authorList>
            <consortium name="Pathogen Informatics"/>
        </authorList>
    </citation>
    <scope>NUCLEOTIDE SEQUENCE [LARGE SCALE GENOMIC DNA]</scope>
</reference>
<sequence>MLNHIRKLLRTRKKYEIDEQDRKIMKLSNAIDSVRKQLAHAEKRWRNDQTHIDCLRRTVRDLGQELQETKQLLNREKKHSDSSLSLDTDIIIDVQNELKVINEQIRHFRSMLHKYERSTRELRMRYTSTNSRMQRSERHRAHVQIACAKTEIIAVQIRQYVRRNRHTNDTDDELQSD</sequence>
<dbReference type="AlphaFoldDB" id="A0A183E2F9"/>
<dbReference type="WBParaSite" id="GPUH_0001517001-mRNA-1">
    <property type="protein sequence ID" value="GPUH_0001517001-mRNA-1"/>
    <property type="gene ID" value="GPUH_0001517001"/>
</dbReference>
<reference evidence="4" key="1">
    <citation type="submission" date="2016-06" db="UniProtKB">
        <authorList>
            <consortium name="WormBaseParasite"/>
        </authorList>
    </citation>
    <scope>IDENTIFICATION</scope>
</reference>
<dbReference type="Proteomes" id="UP000271098">
    <property type="component" value="Unassembled WGS sequence"/>
</dbReference>
<dbReference type="EMBL" id="UYRT01082078">
    <property type="protein sequence ID" value="VDN25454.1"/>
    <property type="molecule type" value="Genomic_DNA"/>
</dbReference>
<organism evidence="4">
    <name type="scientific">Gongylonema pulchrum</name>
    <dbReference type="NCBI Taxonomy" id="637853"/>
    <lineage>
        <taxon>Eukaryota</taxon>
        <taxon>Metazoa</taxon>
        <taxon>Ecdysozoa</taxon>
        <taxon>Nematoda</taxon>
        <taxon>Chromadorea</taxon>
        <taxon>Rhabditida</taxon>
        <taxon>Spirurina</taxon>
        <taxon>Spiruromorpha</taxon>
        <taxon>Spiruroidea</taxon>
        <taxon>Gongylonematidae</taxon>
        <taxon>Gongylonema</taxon>
    </lineage>
</organism>
<evidence type="ECO:0000313" key="4">
    <source>
        <dbReference type="WBParaSite" id="GPUH_0001517001-mRNA-1"/>
    </source>
</evidence>
<evidence type="ECO:0000256" key="1">
    <source>
        <dbReference type="SAM" id="Coils"/>
    </source>
</evidence>